<protein>
    <recommendedName>
        <fullName evidence="1">Cupin type-2 domain-containing protein</fullName>
    </recommendedName>
</protein>
<comment type="caution">
    <text evidence="2">The sequence shown here is derived from an EMBL/GenBank/DDBJ whole genome shotgun (WGS) entry which is preliminary data.</text>
</comment>
<evidence type="ECO:0000259" key="1">
    <source>
        <dbReference type="Pfam" id="PF07883"/>
    </source>
</evidence>
<dbReference type="Gene3D" id="2.60.120.10">
    <property type="entry name" value="Jelly Rolls"/>
    <property type="match status" value="1"/>
</dbReference>
<dbReference type="SUPFAM" id="SSF51182">
    <property type="entry name" value="RmlC-like cupins"/>
    <property type="match status" value="1"/>
</dbReference>
<gene>
    <name evidence="2" type="ORF">Sspor_40490</name>
</gene>
<feature type="domain" description="Cupin type-2" evidence="1">
    <location>
        <begin position="36"/>
        <end position="97"/>
    </location>
</feature>
<sequence>MHVISASPENVTATPNATMTGFAAPSRGSAELSSWHVAMSAGSAGPEHSVSREQVWTLTAGSLEVTCAGRTEKVAAGRTLVLPPDVPRRIHAAEAFEAYVVMRADGVVSVPGEEGTRVLPWAR</sequence>
<name>A0ABQ3TDI9_9ACTN</name>
<dbReference type="InterPro" id="IPR011051">
    <property type="entry name" value="RmlC_Cupin_sf"/>
</dbReference>
<evidence type="ECO:0000313" key="3">
    <source>
        <dbReference type="Proteomes" id="UP000608522"/>
    </source>
</evidence>
<dbReference type="EMBL" id="BNED01000005">
    <property type="protein sequence ID" value="GHI78488.1"/>
    <property type="molecule type" value="Genomic_DNA"/>
</dbReference>
<organism evidence="2 3">
    <name type="scientific">Streptomyces spororaveus</name>
    <dbReference type="NCBI Taxonomy" id="284039"/>
    <lineage>
        <taxon>Bacteria</taxon>
        <taxon>Bacillati</taxon>
        <taxon>Actinomycetota</taxon>
        <taxon>Actinomycetes</taxon>
        <taxon>Kitasatosporales</taxon>
        <taxon>Streptomycetaceae</taxon>
        <taxon>Streptomyces</taxon>
    </lineage>
</organism>
<dbReference type="Pfam" id="PF07883">
    <property type="entry name" value="Cupin_2"/>
    <property type="match status" value="1"/>
</dbReference>
<dbReference type="InterPro" id="IPR014710">
    <property type="entry name" value="RmlC-like_jellyroll"/>
</dbReference>
<keyword evidence="3" id="KW-1185">Reference proteome</keyword>
<evidence type="ECO:0000313" key="2">
    <source>
        <dbReference type="EMBL" id="GHI78488.1"/>
    </source>
</evidence>
<reference evidence="3" key="1">
    <citation type="submission" date="2023-07" db="EMBL/GenBank/DDBJ databases">
        <title>Whole genome shotgun sequence of Streptomyces spororaveus NBRC 15456.</title>
        <authorList>
            <person name="Komaki H."/>
            <person name="Tamura T."/>
        </authorList>
    </citation>
    <scope>NUCLEOTIDE SEQUENCE [LARGE SCALE GENOMIC DNA]</scope>
    <source>
        <strain evidence="3">NBRC 15456</strain>
    </source>
</reference>
<dbReference type="InterPro" id="IPR013096">
    <property type="entry name" value="Cupin_2"/>
</dbReference>
<proteinExistence type="predicted"/>
<accession>A0ABQ3TDI9</accession>
<dbReference type="Proteomes" id="UP000608522">
    <property type="component" value="Unassembled WGS sequence"/>
</dbReference>